<reference evidence="1" key="1">
    <citation type="submission" date="2021-06" db="EMBL/GenBank/DDBJ databases">
        <authorList>
            <person name="Kallberg Y."/>
            <person name="Tangrot J."/>
            <person name="Rosling A."/>
        </authorList>
    </citation>
    <scope>NUCLEOTIDE SEQUENCE</scope>
    <source>
        <strain evidence="1">87-6 pot B 2015</strain>
    </source>
</reference>
<evidence type="ECO:0000313" key="2">
    <source>
        <dbReference type="Proteomes" id="UP000789375"/>
    </source>
</evidence>
<evidence type="ECO:0000313" key="1">
    <source>
        <dbReference type="EMBL" id="CAG8692669.1"/>
    </source>
</evidence>
<dbReference type="EMBL" id="CAJVPP010007926">
    <property type="protein sequence ID" value="CAG8692669.1"/>
    <property type="molecule type" value="Genomic_DNA"/>
</dbReference>
<dbReference type="AlphaFoldDB" id="A0A9N9HHU2"/>
<comment type="caution">
    <text evidence="1">The sequence shown here is derived from an EMBL/GenBank/DDBJ whole genome shotgun (WGS) entry which is preliminary data.</text>
</comment>
<sequence>EGLYFFLMLESLELGMVCKYDSLFNQNRGFHQQDSIMLDELIFATMLSSPVVSSSSTFTTTVKTEPRSKDLLFKDDPKLVCAMIKHQKCIIPQISHKSNPIIGIIGYNRLKVICNKSWICNLSNDRKRMFSVTEEGHEHRVFLEIEDDENASKQRIASLINYCGENVTKDITKSELKTFPLKRSEIFVKDINIEDVEGTERIIEMNLGLGVFEQIKEPSECDIIMDPKGATSNNSTKPKIIMVDNGTSNIEAINELFIKRSKSPLIFKDDDEDQEFSNIIMNSHTFIRS</sequence>
<accession>A0A9N9HHU2</accession>
<keyword evidence="2" id="KW-1185">Reference proteome</keyword>
<organism evidence="1 2">
    <name type="scientific">Funneliformis mosseae</name>
    <name type="common">Endomycorrhizal fungus</name>
    <name type="synonym">Glomus mosseae</name>
    <dbReference type="NCBI Taxonomy" id="27381"/>
    <lineage>
        <taxon>Eukaryota</taxon>
        <taxon>Fungi</taxon>
        <taxon>Fungi incertae sedis</taxon>
        <taxon>Mucoromycota</taxon>
        <taxon>Glomeromycotina</taxon>
        <taxon>Glomeromycetes</taxon>
        <taxon>Glomerales</taxon>
        <taxon>Glomeraceae</taxon>
        <taxon>Funneliformis</taxon>
    </lineage>
</organism>
<dbReference type="Proteomes" id="UP000789375">
    <property type="component" value="Unassembled WGS sequence"/>
</dbReference>
<name>A0A9N9HHU2_FUNMO</name>
<feature type="non-terminal residue" evidence="1">
    <location>
        <position position="1"/>
    </location>
</feature>
<protein>
    <submittedName>
        <fullName evidence="1">11615_t:CDS:1</fullName>
    </submittedName>
</protein>
<gene>
    <name evidence="1" type="ORF">FMOSSE_LOCUS13420</name>
</gene>
<proteinExistence type="predicted"/>